<dbReference type="InterPro" id="IPR020103">
    <property type="entry name" value="PsdUridine_synth_cat_dom_sf"/>
</dbReference>
<dbReference type="Gene3D" id="3.30.2350.10">
    <property type="entry name" value="Pseudouridine synthase"/>
    <property type="match status" value="1"/>
</dbReference>
<dbReference type="GO" id="GO:0001522">
    <property type="term" value="P:pseudouridine synthesis"/>
    <property type="evidence" value="ECO:0007669"/>
    <property type="project" value="InterPro"/>
</dbReference>
<comment type="caution">
    <text evidence="1">The sequence shown here is derived from an EMBL/GenBank/DDBJ whole genome shotgun (WGS) entry which is preliminary data.</text>
</comment>
<reference evidence="1 2" key="1">
    <citation type="journal article" date="2020" name="Int. J. Syst. Evol. Microbiol.">
        <title>Reclassification of Streptomyces castelarensis and Streptomyces sporoclivatus as later heterotypic synonyms of Streptomyces antimycoticus.</title>
        <authorList>
            <person name="Komaki H."/>
            <person name="Tamura T."/>
        </authorList>
    </citation>
    <scope>NUCLEOTIDE SEQUENCE [LARGE SCALE GENOMIC DNA]</scope>
    <source>
        <strain evidence="1 2">NBRC 12839</strain>
    </source>
</reference>
<dbReference type="GO" id="GO:0003723">
    <property type="term" value="F:RNA binding"/>
    <property type="evidence" value="ECO:0007669"/>
    <property type="project" value="InterPro"/>
</dbReference>
<gene>
    <name evidence="1" type="ORF">SANT12839_029480</name>
</gene>
<dbReference type="SUPFAM" id="SSF55120">
    <property type="entry name" value="Pseudouridine synthase"/>
    <property type="match status" value="1"/>
</dbReference>
<name>A0A4D4K5S0_9ACTN</name>
<organism evidence="1 2">
    <name type="scientific">Streptomyces antimycoticus</name>
    <dbReference type="NCBI Taxonomy" id="68175"/>
    <lineage>
        <taxon>Bacteria</taxon>
        <taxon>Bacillati</taxon>
        <taxon>Actinomycetota</taxon>
        <taxon>Actinomycetes</taxon>
        <taxon>Kitasatosporales</taxon>
        <taxon>Streptomycetaceae</taxon>
        <taxon>Streptomyces</taxon>
        <taxon>Streptomyces violaceusniger group</taxon>
    </lineage>
</organism>
<evidence type="ECO:0000313" key="1">
    <source>
        <dbReference type="EMBL" id="GDY42066.1"/>
    </source>
</evidence>
<dbReference type="GO" id="GO:0140098">
    <property type="term" value="F:catalytic activity, acting on RNA"/>
    <property type="evidence" value="ECO:0007669"/>
    <property type="project" value="UniProtKB-ARBA"/>
</dbReference>
<dbReference type="Proteomes" id="UP000299290">
    <property type="component" value="Unassembled WGS sequence"/>
</dbReference>
<evidence type="ECO:0008006" key="3">
    <source>
        <dbReference type="Google" id="ProtNLM"/>
    </source>
</evidence>
<dbReference type="GO" id="GO:0006396">
    <property type="term" value="P:RNA processing"/>
    <property type="evidence" value="ECO:0007669"/>
    <property type="project" value="UniProtKB-ARBA"/>
</dbReference>
<dbReference type="EMBL" id="BJHV01000001">
    <property type="protein sequence ID" value="GDY42066.1"/>
    <property type="molecule type" value="Genomic_DNA"/>
</dbReference>
<dbReference type="AlphaFoldDB" id="A0A4D4K5S0"/>
<dbReference type="GO" id="GO:0009982">
    <property type="term" value="F:pseudouridine synthase activity"/>
    <property type="evidence" value="ECO:0007669"/>
    <property type="project" value="InterPro"/>
</dbReference>
<evidence type="ECO:0000313" key="2">
    <source>
        <dbReference type="Proteomes" id="UP000299290"/>
    </source>
</evidence>
<sequence length="44" mass="5096">MTRQWLHAMRLGFEHPAHGQWVEFESAYPDDLRGALDIVRAESA</sequence>
<accession>A0A4D4K5S0</accession>
<proteinExistence type="predicted"/>
<protein>
    <recommendedName>
        <fullName evidence="3">Pseudouridine synthase RsuA/RluA-like domain-containing protein</fullName>
    </recommendedName>
</protein>
<keyword evidence="2" id="KW-1185">Reference proteome</keyword>